<dbReference type="InterPro" id="IPR023614">
    <property type="entry name" value="Porin_dom_sf"/>
</dbReference>
<dbReference type="RefSeq" id="WP_154529064.1">
    <property type="nucleotide sequence ID" value="NZ_VUNH01000008.1"/>
</dbReference>
<proteinExistence type="predicted"/>
<dbReference type="SUPFAM" id="SSF56935">
    <property type="entry name" value="Porins"/>
    <property type="match status" value="2"/>
</dbReference>
<dbReference type="Proteomes" id="UP000473699">
    <property type="component" value="Unassembled WGS sequence"/>
</dbReference>
<accession>A0A6L5YCW7</accession>
<keyword evidence="4" id="KW-1185">Reference proteome</keyword>
<name>A0A6L5YCW7_9BACT</name>
<protein>
    <submittedName>
        <fullName evidence="3">S-layer homology domain-containing protein</fullName>
    </submittedName>
</protein>
<dbReference type="PANTHER" id="PTHR43308">
    <property type="entry name" value="OUTER MEMBRANE PROTEIN ALPHA-RELATED"/>
    <property type="match status" value="1"/>
</dbReference>
<organism evidence="3 4">
    <name type="scientific">Pyramidobacter porci</name>
    <dbReference type="NCBI Taxonomy" id="2605789"/>
    <lineage>
        <taxon>Bacteria</taxon>
        <taxon>Thermotogati</taxon>
        <taxon>Synergistota</taxon>
        <taxon>Synergistia</taxon>
        <taxon>Synergistales</taxon>
        <taxon>Dethiosulfovibrionaceae</taxon>
        <taxon>Pyramidobacter</taxon>
    </lineage>
</organism>
<evidence type="ECO:0000256" key="1">
    <source>
        <dbReference type="SAM" id="SignalP"/>
    </source>
</evidence>
<evidence type="ECO:0000313" key="3">
    <source>
        <dbReference type="EMBL" id="MST55975.1"/>
    </source>
</evidence>
<keyword evidence="1" id="KW-0732">Signal</keyword>
<reference evidence="3 4" key="1">
    <citation type="submission" date="2019-08" db="EMBL/GenBank/DDBJ databases">
        <title>In-depth cultivation of the pig gut microbiome towards novel bacterial diversity and tailored functional studies.</title>
        <authorList>
            <person name="Wylensek D."/>
            <person name="Hitch T.C.A."/>
            <person name="Clavel T."/>
        </authorList>
    </citation>
    <scope>NUCLEOTIDE SEQUENCE [LARGE SCALE GENOMIC DNA]</scope>
    <source>
        <strain evidence="3 4">SM-530-WT-4B</strain>
    </source>
</reference>
<dbReference type="InterPro" id="IPR051465">
    <property type="entry name" value="Cell_Envelope_Struct_Comp"/>
</dbReference>
<comment type="caution">
    <text evidence="3">The sequence shown here is derived from an EMBL/GenBank/DDBJ whole genome shotgun (WGS) entry which is preliminary data.</text>
</comment>
<gene>
    <name evidence="3" type="ORF">FYJ74_08025</name>
</gene>
<dbReference type="InterPro" id="IPR010870">
    <property type="entry name" value="Porin_O/P"/>
</dbReference>
<dbReference type="EMBL" id="VUNH01000008">
    <property type="protein sequence ID" value="MST55975.1"/>
    <property type="molecule type" value="Genomic_DNA"/>
</dbReference>
<dbReference type="PANTHER" id="PTHR43308:SF1">
    <property type="entry name" value="OUTER MEMBRANE PROTEIN ALPHA"/>
    <property type="match status" value="1"/>
</dbReference>
<feature type="domain" description="SLH" evidence="2">
    <location>
        <begin position="24"/>
        <end position="87"/>
    </location>
</feature>
<dbReference type="InterPro" id="IPR001119">
    <property type="entry name" value="SLH_dom"/>
</dbReference>
<evidence type="ECO:0000259" key="2">
    <source>
        <dbReference type="PROSITE" id="PS51272"/>
    </source>
</evidence>
<evidence type="ECO:0000313" key="4">
    <source>
        <dbReference type="Proteomes" id="UP000473699"/>
    </source>
</evidence>
<dbReference type="Pfam" id="PF07396">
    <property type="entry name" value="Porin_O_P"/>
    <property type="match status" value="1"/>
</dbReference>
<dbReference type="Gene3D" id="2.40.160.10">
    <property type="entry name" value="Porin"/>
    <property type="match status" value="1"/>
</dbReference>
<dbReference type="PROSITE" id="PS51272">
    <property type="entry name" value="SLH"/>
    <property type="match status" value="1"/>
</dbReference>
<dbReference type="Pfam" id="PF00395">
    <property type="entry name" value="SLH"/>
    <property type="match status" value="1"/>
</dbReference>
<dbReference type="AlphaFoldDB" id="A0A6L5YCW7"/>
<sequence>MSMKKMLAVVAAASLAAAAAPAFAANPFSDVPMNHWAYDAVEQLSAKGILEGYPNGTFKGNRAMTRYEIATMVARMMAAGGLSGEDLEKLKALVVEFQPELEALGVKVDGFDSRLSALEKGLGGLRIWGQLRFDYHGWDNDGGSGVMDDGFQYNRARLFMHKDLSDGVSFEMRWHNDKIDRYWVTVKDLFGAEGLTAKLGAFANDWEGEDGLHVTTPMWDDESNFFDTTIRGADLKYNRGGLTVEGFAASNVGAGDKGVYTDNVGDEIYGARLKYESERFFVSANGYWFNGDGTGGAKDLNMDAYWFGLGFNFGQGLKLSGAYFMEDIDGAVDDDPKAWKVVLDVSQDVLKFTDLRAEYMQYDKGWIYQNGAAPFTLNTNFEINKISGSSPIAEDLEVWKVSAVQMWGAKFSTYERYGKYDMDDYGDAKEWTVGVGYQYSPNLAFYLDYTDFDGRMNGTTVDPTYDNNLVRFRTFLNF</sequence>
<feature type="chain" id="PRO_5027041402" evidence="1">
    <location>
        <begin position="25"/>
        <end position="478"/>
    </location>
</feature>
<feature type="signal peptide" evidence="1">
    <location>
        <begin position="1"/>
        <end position="24"/>
    </location>
</feature>